<dbReference type="Proteomes" id="UP000006038">
    <property type="component" value="Chromosome 7"/>
</dbReference>
<dbReference type="SUPFAM" id="SSF47699">
    <property type="entry name" value="Bifunctional inhibitor/lipid-transfer protein/seed storage 2S albumin"/>
    <property type="match status" value="1"/>
</dbReference>
<keyword evidence="1" id="KW-0732">Signal</keyword>
<protein>
    <recommendedName>
        <fullName evidence="2">Bifunctional inhibitor/plant lipid transfer protein/seed storage helical domain-containing protein</fullName>
    </recommendedName>
</protein>
<organism evidence="3">
    <name type="scientific">Oryza brachyantha</name>
    <name type="common">malo sina</name>
    <dbReference type="NCBI Taxonomy" id="4533"/>
    <lineage>
        <taxon>Eukaryota</taxon>
        <taxon>Viridiplantae</taxon>
        <taxon>Streptophyta</taxon>
        <taxon>Embryophyta</taxon>
        <taxon>Tracheophyta</taxon>
        <taxon>Spermatophyta</taxon>
        <taxon>Magnoliopsida</taxon>
        <taxon>Liliopsida</taxon>
        <taxon>Poales</taxon>
        <taxon>Poaceae</taxon>
        <taxon>BOP clade</taxon>
        <taxon>Oryzoideae</taxon>
        <taxon>Oryzeae</taxon>
        <taxon>Oryzinae</taxon>
        <taxon>Oryza</taxon>
    </lineage>
</organism>
<name>J3MMR8_ORYBR</name>
<dbReference type="Gramene" id="OB07G27000.1">
    <property type="protein sequence ID" value="OB07G27000.1"/>
    <property type="gene ID" value="OB07G27000"/>
</dbReference>
<dbReference type="Pfam" id="PF00234">
    <property type="entry name" value="Tryp_alpha_amyl"/>
    <property type="match status" value="1"/>
</dbReference>
<dbReference type="OMA" id="CSNMAPG"/>
<evidence type="ECO:0000313" key="4">
    <source>
        <dbReference type="Proteomes" id="UP000006038"/>
    </source>
</evidence>
<reference evidence="3" key="1">
    <citation type="journal article" date="2013" name="Nat. Commun.">
        <title>Whole-genome sequencing of Oryza brachyantha reveals mechanisms underlying Oryza genome evolution.</title>
        <authorList>
            <person name="Chen J."/>
            <person name="Huang Q."/>
            <person name="Gao D."/>
            <person name="Wang J."/>
            <person name="Lang Y."/>
            <person name="Liu T."/>
            <person name="Li B."/>
            <person name="Bai Z."/>
            <person name="Luis Goicoechea J."/>
            <person name="Liang C."/>
            <person name="Chen C."/>
            <person name="Zhang W."/>
            <person name="Sun S."/>
            <person name="Liao Y."/>
            <person name="Zhang X."/>
            <person name="Yang L."/>
            <person name="Song C."/>
            <person name="Wang M."/>
            <person name="Shi J."/>
            <person name="Liu G."/>
            <person name="Liu J."/>
            <person name="Zhou H."/>
            <person name="Zhou W."/>
            <person name="Yu Q."/>
            <person name="An N."/>
            <person name="Chen Y."/>
            <person name="Cai Q."/>
            <person name="Wang B."/>
            <person name="Liu B."/>
            <person name="Min J."/>
            <person name="Huang Y."/>
            <person name="Wu H."/>
            <person name="Li Z."/>
            <person name="Zhang Y."/>
            <person name="Yin Y."/>
            <person name="Song W."/>
            <person name="Jiang J."/>
            <person name="Jackson S.A."/>
            <person name="Wing R.A."/>
            <person name="Wang J."/>
            <person name="Chen M."/>
        </authorList>
    </citation>
    <scope>NUCLEOTIDE SEQUENCE [LARGE SCALE GENOMIC DNA]</scope>
    <source>
        <strain evidence="3">cv. IRGC 101232</strain>
    </source>
</reference>
<sequence length="137" mass="15151">MATYKILALFALLALSASTTTAITTMQYFSPTVAANTMDPCRQYMMQTLGMGGYTTMLFMSQPTTLLQQQCCMQLQGMVPQCQCGTSCQMMMNMQQAICGGLMQPQMMMKMAMAMQLPNMCSNMAPGYCQFSRYGCC</sequence>
<feature type="chain" id="PRO_5003775018" description="Bifunctional inhibitor/plant lipid transfer protein/seed storage helical domain-containing protein" evidence="1">
    <location>
        <begin position="23"/>
        <end position="137"/>
    </location>
</feature>
<keyword evidence="4" id="KW-1185">Reference proteome</keyword>
<dbReference type="HOGENOM" id="CLU_132896_0_0_1"/>
<evidence type="ECO:0000256" key="1">
    <source>
        <dbReference type="SAM" id="SignalP"/>
    </source>
</evidence>
<reference evidence="3" key="2">
    <citation type="submission" date="2013-04" db="UniProtKB">
        <authorList>
            <consortium name="EnsemblPlants"/>
        </authorList>
    </citation>
    <scope>IDENTIFICATION</scope>
</reference>
<dbReference type="SMART" id="SM00499">
    <property type="entry name" value="AAI"/>
    <property type="match status" value="1"/>
</dbReference>
<evidence type="ECO:0000313" key="3">
    <source>
        <dbReference type="EnsemblPlants" id="OB07G27000.1"/>
    </source>
</evidence>
<proteinExistence type="predicted"/>
<dbReference type="AlphaFoldDB" id="J3MMR8"/>
<dbReference type="InterPro" id="IPR016140">
    <property type="entry name" value="Bifunc_inhib/LTP/seed_store"/>
</dbReference>
<dbReference type="EnsemblPlants" id="OB07G27000.1">
    <property type="protein sequence ID" value="OB07G27000.1"/>
    <property type="gene ID" value="OB07G27000"/>
</dbReference>
<feature type="domain" description="Bifunctional inhibitor/plant lipid transfer protein/seed storage helical" evidence="2">
    <location>
        <begin position="41"/>
        <end position="129"/>
    </location>
</feature>
<evidence type="ECO:0000259" key="2">
    <source>
        <dbReference type="SMART" id="SM00499"/>
    </source>
</evidence>
<feature type="signal peptide" evidence="1">
    <location>
        <begin position="1"/>
        <end position="22"/>
    </location>
</feature>
<dbReference type="Gene3D" id="1.10.110.10">
    <property type="entry name" value="Plant lipid-transfer and hydrophobic proteins"/>
    <property type="match status" value="1"/>
</dbReference>
<dbReference type="InterPro" id="IPR036312">
    <property type="entry name" value="Bifun_inhib/LTP/seed_sf"/>
</dbReference>
<accession>J3MMR8</accession>